<dbReference type="EMBL" id="FNIA01000002">
    <property type="protein sequence ID" value="SDM39858.1"/>
    <property type="molecule type" value="Genomic_DNA"/>
</dbReference>
<dbReference type="GO" id="GO:0000287">
    <property type="term" value="F:magnesium ion binding"/>
    <property type="evidence" value="ECO:0007669"/>
    <property type="project" value="UniProtKB-UniRule"/>
</dbReference>
<comment type="cofactor">
    <cofactor evidence="4">
        <name>a divalent metal cation</name>
        <dbReference type="ChEBI" id="CHEBI:60240"/>
    </cofactor>
</comment>
<dbReference type="InterPro" id="IPR010196">
    <property type="entry name" value="OSB_synthase_MenC1"/>
</dbReference>
<dbReference type="STRING" id="996166.SAMN05192554_1027"/>
<comment type="pathway">
    <text evidence="4">Quinol/quinone metabolism; menaquinone biosynthesis.</text>
</comment>
<evidence type="ECO:0000313" key="6">
    <source>
        <dbReference type="EMBL" id="SDM39858.1"/>
    </source>
</evidence>
<dbReference type="EC" id="4.2.1.113" evidence="4"/>
<evidence type="ECO:0000313" key="7">
    <source>
        <dbReference type="Proteomes" id="UP000199370"/>
    </source>
</evidence>
<dbReference type="PANTHER" id="PTHR48073">
    <property type="entry name" value="O-SUCCINYLBENZOATE SYNTHASE-RELATED"/>
    <property type="match status" value="1"/>
</dbReference>
<evidence type="ECO:0000256" key="4">
    <source>
        <dbReference type="HAMAP-Rule" id="MF_00470"/>
    </source>
</evidence>
<evidence type="ECO:0000256" key="1">
    <source>
        <dbReference type="ARBA" id="ARBA00022723"/>
    </source>
</evidence>
<dbReference type="SFLD" id="SFLDS00001">
    <property type="entry name" value="Enolase"/>
    <property type="match status" value="1"/>
</dbReference>
<dbReference type="PROSITE" id="PS00909">
    <property type="entry name" value="MR_MLE_2"/>
    <property type="match status" value="1"/>
</dbReference>
<accession>A0A1G9SWM6</accession>
<keyword evidence="7" id="KW-1185">Reference proteome</keyword>
<feature type="binding site" evidence="4">
    <location>
        <position position="232"/>
    </location>
    <ligand>
        <name>Mg(2+)</name>
        <dbReference type="ChEBI" id="CHEBI:18420"/>
    </ligand>
</feature>
<dbReference type="GO" id="GO:0043748">
    <property type="term" value="F:O-succinylbenzoate synthase activity"/>
    <property type="evidence" value="ECO:0007669"/>
    <property type="project" value="UniProtKB-EC"/>
</dbReference>
<dbReference type="SUPFAM" id="SSF51604">
    <property type="entry name" value="Enolase C-terminal domain-like"/>
    <property type="match status" value="1"/>
</dbReference>
<dbReference type="InterPro" id="IPR018110">
    <property type="entry name" value="Mandel_Rmase/mucon_lact_enz_CS"/>
</dbReference>
<dbReference type="SFLD" id="SFLDF00009">
    <property type="entry name" value="o-succinylbenzoate_synthase"/>
    <property type="match status" value="1"/>
</dbReference>
<keyword evidence="1 4" id="KW-0479">Metal-binding</keyword>
<organism evidence="6 7">
    <name type="scientific">Haloarchaeobius iranensis</name>
    <dbReference type="NCBI Taxonomy" id="996166"/>
    <lineage>
        <taxon>Archaea</taxon>
        <taxon>Methanobacteriati</taxon>
        <taxon>Methanobacteriota</taxon>
        <taxon>Stenosarchaea group</taxon>
        <taxon>Halobacteria</taxon>
        <taxon>Halobacteriales</taxon>
        <taxon>Halorubellaceae</taxon>
        <taxon>Haloarchaeobius</taxon>
    </lineage>
</organism>
<feature type="binding site" evidence="4">
    <location>
        <position position="208"/>
    </location>
    <ligand>
        <name>Mg(2+)</name>
        <dbReference type="ChEBI" id="CHEBI:18420"/>
    </ligand>
</feature>
<gene>
    <name evidence="4" type="primary">menC</name>
    <name evidence="6" type="ORF">SAMN05192554_1027</name>
</gene>
<name>A0A1G9SWM6_9EURY</name>
<dbReference type="InterPro" id="IPR013342">
    <property type="entry name" value="Mandelate_racemase_C"/>
</dbReference>
<evidence type="ECO:0000256" key="3">
    <source>
        <dbReference type="ARBA" id="ARBA00023239"/>
    </source>
</evidence>
<evidence type="ECO:0000259" key="5">
    <source>
        <dbReference type="SMART" id="SM00922"/>
    </source>
</evidence>
<dbReference type="InterPro" id="IPR029065">
    <property type="entry name" value="Enolase_C-like"/>
</dbReference>
<dbReference type="AlphaFoldDB" id="A0A1G9SWM6"/>
<feature type="domain" description="Mandelate racemase/muconate lactonizing enzyme C-terminal" evidence="5">
    <location>
        <begin position="132"/>
        <end position="229"/>
    </location>
</feature>
<keyword evidence="4" id="KW-0474">Menaquinone biosynthesis</keyword>
<dbReference type="PANTHER" id="PTHR48073:SF2">
    <property type="entry name" value="O-SUCCINYLBENZOATE SYNTHASE"/>
    <property type="match status" value="1"/>
</dbReference>
<dbReference type="InterPro" id="IPR036849">
    <property type="entry name" value="Enolase-like_C_sf"/>
</dbReference>
<protein>
    <recommendedName>
        <fullName evidence="4">o-succinylbenzoate synthase</fullName>
        <shortName evidence="4">OSB synthase</shortName>
        <shortName evidence="4">OSBS</shortName>
        <ecNumber evidence="4">4.2.1.113</ecNumber>
    </recommendedName>
    <alternativeName>
        <fullName evidence="4">4-(2'-carboxyphenyl)-4-oxybutyric acid synthase</fullName>
    </alternativeName>
    <alternativeName>
        <fullName evidence="4">o-succinylbenzoic acid synthase</fullName>
    </alternativeName>
</protein>
<comment type="pathway">
    <text evidence="4">Quinol/quinone metabolism; 1,4-dihydroxy-2-naphthoate biosynthesis; 1,4-dihydroxy-2-naphthoate from chorismate: step 4/7.</text>
</comment>
<dbReference type="CDD" id="cd03320">
    <property type="entry name" value="OSBS"/>
    <property type="match status" value="1"/>
</dbReference>
<feature type="active site" description="Proton acceptor" evidence="4">
    <location>
        <position position="255"/>
    </location>
</feature>
<dbReference type="OrthoDB" id="214520at2157"/>
<comment type="similarity">
    <text evidence="4">Belongs to the mandelate racemase/muconate lactonizing enzyme family. MenC type 1 subfamily.</text>
</comment>
<proteinExistence type="inferred from homology"/>
<dbReference type="SFLD" id="SFLDG00180">
    <property type="entry name" value="muconate_cycloisomerase"/>
    <property type="match status" value="1"/>
</dbReference>
<feature type="active site" description="Proton donor" evidence="4">
    <location>
        <position position="153"/>
    </location>
</feature>
<dbReference type="Gene3D" id="3.20.20.120">
    <property type="entry name" value="Enolase-like C-terminal domain"/>
    <property type="match status" value="1"/>
</dbReference>
<dbReference type="GO" id="GO:0009234">
    <property type="term" value="P:menaquinone biosynthetic process"/>
    <property type="evidence" value="ECO:0007669"/>
    <property type="project" value="UniProtKB-UniRule"/>
</dbReference>
<dbReference type="Gene3D" id="3.30.390.10">
    <property type="entry name" value="Enolase-like, N-terminal domain"/>
    <property type="match status" value="1"/>
</dbReference>
<comment type="catalytic activity">
    <reaction evidence="4">
        <text>(1R,6R)-6-hydroxy-2-succinyl-cyclohexa-2,4-diene-1-carboxylate = 2-succinylbenzoate + H2O</text>
        <dbReference type="Rhea" id="RHEA:10196"/>
        <dbReference type="ChEBI" id="CHEBI:15377"/>
        <dbReference type="ChEBI" id="CHEBI:18325"/>
        <dbReference type="ChEBI" id="CHEBI:58689"/>
        <dbReference type="EC" id="4.2.1.113"/>
    </reaction>
</comment>
<dbReference type="HAMAP" id="MF_00470">
    <property type="entry name" value="MenC_1"/>
    <property type="match status" value="1"/>
</dbReference>
<dbReference type="InterPro" id="IPR029017">
    <property type="entry name" value="Enolase-like_N"/>
</dbReference>
<dbReference type="Pfam" id="PF21508">
    <property type="entry name" value="MenC_N"/>
    <property type="match status" value="1"/>
</dbReference>
<dbReference type="Proteomes" id="UP000199370">
    <property type="component" value="Unassembled WGS sequence"/>
</dbReference>
<reference evidence="6 7" key="1">
    <citation type="submission" date="2016-10" db="EMBL/GenBank/DDBJ databases">
        <authorList>
            <person name="de Groot N.N."/>
        </authorList>
    </citation>
    <scope>NUCLEOTIDE SEQUENCE [LARGE SCALE GENOMIC DNA]</scope>
    <source>
        <strain evidence="7">EB21,IBRC-M 10013,KCTC 4048</strain>
    </source>
</reference>
<evidence type="ECO:0000256" key="2">
    <source>
        <dbReference type="ARBA" id="ARBA00022842"/>
    </source>
</evidence>
<dbReference type="SMART" id="SM00922">
    <property type="entry name" value="MR_MLE"/>
    <property type="match status" value="1"/>
</dbReference>
<sequence length="346" mass="35792">MRVETRDFAVSLATPLATARGEITEREGVLVRVEDGGETGIGEATPLSSWTESLGDCRTALSDAADRVNAGEATPGEVLGDLVDTPAARHGLSLALADLRAGRRGEPLYRFLGRESEREAVPVNATVGDGDRAETVAAAEEAVAAGYGAVKLKAGTRSVDADVGRVQAVRDAVGPDAELRVDANGAWDREQATEAFESFADARVRYVEQPLPPDDLEGHAELRGGRVGVALDESLASHPVESVLETGAADLLVLKPMAVGGVQRAKRAILQAREERVASVVTTTVDAAVARTAAVHLAASVPGISACGLATADWLSTDVGPDPCPVDDGAIDVPQGPGLGVEGVWE</sequence>
<dbReference type="RefSeq" id="WP_089731254.1">
    <property type="nucleotide sequence ID" value="NZ_FNIA01000002.1"/>
</dbReference>
<dbReference type="GO" id="GO:0009063">
    <property type="term" value="P:amino acid catabolic process"/>
    <property type="evidence" value="ECO:0007669"/>
    <property type="project" value="InterPro"/>
</dbReference>
<keyword evidence="3 4" id="KW-0456">Lyase</keyword>
<dbReference type="Pfam" id="PF13378">
    <property type="entry name" value="MR_MLE_C"/>
    <property type="match status" value="1"/>
</dbReference>
<comment type="function">
    <text evidence="4">Converts 2-succinyl-6-hydroxy-2,4-cyclohexadiene-1-carboxylate (SHCHC) to 2-succinylbenzoate (OSB).</text>
</comment>
<keyword evidence="2 4" id="KW-0460">Magnesium</keyword>
<dbReference type="UniPathway" id="UPA00079"/>
<feature type="binding site" evidence="4">
    <location>
        <position position="182"/>
    </location>
    <ligand>
        <name>Mg(2+)</name>
        <dbReference type="ChEBI" id="CHEBI:18420"/>
    </ligand>
</feature>
<dbReference type="UniPathway" id="UPA01057">
    <property type="reaction ID" value="UER00165"/>
</dbReference>
<dbReference type="InterPro" id="IPR041338">
    <property type="entry name" value="OSBS_N"/>
</dbReference>
<dbReference type="SUPFAM" id="SSF54826">
    <property type="entry name" value="Enolase N-terminal domain-like"/>
    <property type="match status" value="1"/>
</dbReference>